<gene>
    <name evidence="1" type="ORF">HNR26_003848</name>
</gene>
<reference evidence="1 2" key="1">
    <citation type="submission" date="2020-08" db="EMBL/GenBank/DDBJ databases">
        <title>Genomic Encyclopedia of Type Strains, Phase IV (KMG-IV): sequencing the most valuable type-strain genomes for metagenomic binning, comparative biology and taxonomic classification.</title>
        <authorList>
            <person name="Goeker M."/>
        </authorList>
    </citation>
    <scope>NUCLEOTIDE SEQUENCE [LARGE SCALE GENOMIC DNA]</scope>
    <source>
        <strain evidence="1 2">DSM 26376</strain>
    </source>
</reference>
<name>A0A7W8HT05_9HYPH</name>
<evidence type="ECO:0000313" key="1">
    <source>
        <dbReference type="EMBL" id="MBB5277759.1"/>
    </source>
</evidence>
<proteinExistence type="predicted"/>
<dbReference type="Proteomes" id="UP000550895">
    <property type="component" value="Unassembled WGS sequence"/>
</dbReference>
<comment type="caution">
    <text evidence="1">The sequence shown here is derived from an EMBL/GenBank/DDBJ whole genome shotgun (WGS) entry which is preliminary data.</text>
</comment>
<keyword evidence="2" id="KW-1185">Reference proteome</keyword>
<sequence>MLALKLIIAQVKRNELQHFCMAFPEFVRLYGFFPFPNGARL</sequence>
<dbReference type="EMBL" id="JACHGA010000011">
    <property type="protein sequence ID" value="MBB5277759.1"/>
    <property type="molecule type" value="Genomic_DNA"/>
</dbReference>
<accession>A0A7W8HT05</accession>
<protein>
    <submittedName>
        <fullName evidence="1">Uncharacterized protein</fullName>
    </submittedName>
</protein>
<organism evidence="1 2">
    <name type="scientific">Rhizobium rosettiformans</name>
    <dbReference type="NCBI Taxonomy" id="1368430"/>
    <lineage>
        <taxon>Bacteria</taxon>
        <taxon>Pseudomonadati</taxon>
        <taxon>Pseudomonadota</taxon>
        <taxon>Alphaproteobacteria</taxon>
        <taxon>Hyphomicrobiales</taxon>
        <taxon>Rhizobiaceae</taxon>
        <taxon>Rhizobium/Agrobacterium group</taxon>
        <taxon>Rhizobium</taxon>
    </lineage>
</organism>
<dbReference type="AlphaFoldDB" id="A0A7W8HT05"/>
<dbReference type="RefSeq" id="WP_281281756.1">
    <property type="nucleotide sequence ID" value="NZ_JACHGA010000011.1"/>
</dbReference>
<evidence type="ECO:0000313" key="2">
    <source>
        <dbReference type="Proteomes" id="UP000550895"/>
    </source>
</evidence>